<dbReference type="AlphaFoldDB" id="A0AB39N6A7"/>
<dbReference type="RefSeq" id="WP_369273985.1">
    <property type="nucleotide sequence ID" value="NZ_CP163432.1"/>
</dbReference>
<name>A0AB39N6A7_9ACTN</name>
<organism evidence="1">
    <name type="scientific">Streptomyces sp. R11</name>
    <dbReference type="NCBI Taxonomy" id="3238625"/>
    <lineage>
        <taxon>Bacteria</taxon>
        <taxon>Bacillati</taxon>
        <taxon>Actinomycetota</taxon>
        <taxon>Actinomycetes</taxon>
        <taxon>Kitasatosporales</taxon>
        <taxon>Streptomycetaceae</taxon>
        <taxon>Streptomyces</taxon>
    </lineage>
</organism>
<gene>
    <name evidence="1" type="ORF">AB5J55_32305</name>
</gene>
<dbReference type="EMBL" id="CP163432">
    <property type="protein sequence ID" value="XDQ13996.1"/>
    <property type="molecule type" value="Genomic_DNA"/>
</dbReference>
<sequence length="54" mass="6185">MELDRDQKLAGHEYWLNADTLSYFPAPSHPVHYDKLVTEPPFPIEIDLDALAGF</sequence>
<reference evidence="1" key="1">
    <citation type="submission" date="2024-07" db="EMBL/GenBank/DDBJ databases">
        <authorList>
            <person name="Yu S.T."/>
        </authorList>
    </citation>
    <scope>NUCLEOTIDE SEQUENCE</scope>
    <source>
        <strain evidence="1">R11</strain>
    </source>
</reference>
<evidence type="ECO:0000313" key="1">
    <source>
        <dbReference type="EMBL" id="XDQ13996.1"/>
    </source>
</evidence>
<accession>A0AB39N6A7</accession>
<proteinExistence type="predicted"/>
<protein>
    <submittedName>
        <fullName evidence="1">Uncharacterized protein</fullName>
    </submittedName>
</protein>